<name>A0ABR4Q2Q5_9CEST</name>
<gene>
    <name evidence="5" type="ORF">TcWFU_002123</name>
</gene>
<dbReference type="InterPro" id="IPR048256">
    <property type="entry name" value="Tektin-like"/>
</dbReference>
<evidence type="ECO:0000313" key="5">
    <source>
        <dbReference type="EMBL" id="KAL5103852.1"/>
    </source>
</evidence>
<keyword evidence="2" id="KW-0963">Cytoplasm</keyword>
<keyword evidence="3" id="KW-0969">Cilium</keyword>
<dbReference type="Pfam" id="PF03148">
    <property type="entry name" value="Tektin"/>
    <property type="match status" value="1"/>
</dbReference>
<keyword evidence="3" id="KW-0282">Flagellum</keyword>
<evidence type="ECO:0000256" key="2">
    <source>
        <dbReference type="ARBA" id="ARBA00022490"/>
    </source>
</evidence>
<proteinExistence type="inferred from homology"/>
<comment type="caution">
    <text evidence="5">The sequence shown here is derived from an EMBL/GenBank/DDBJ whole genome shotgun (WGS) entry which is preliminary data.</text>
</comment>
<dbReference type="PANTHER" id="PTHR19960:SF7">
    <property type="entry name" value="TEKTIN"/>
    <property type="match status" value="1"/>
</dbReference>
<evidence type="ECO:0000313" key="6">
    <source>
        <dbReference type="Proteomes" id="UP001651158"/>
    </source>
</evidence>
<comment type="similarity">
    <text evidence="1 3">Belongs to the tektin family.</text>
</comment>
<accession>A0ABR4Q2Q5</accession>
<dbReference type="Proteomes" id="UP001651158">
    <property type="component" value="Unassembled WGS sequence"/>
</dbReference>
<dbReference type="EMBL" id="JAKROA010000015">
    <property type="protein sequence ID" value="KAL5103852.1"/>
    <property type="molecule type" value="Genomic_DNA"/>
</dbReference>
<comment type="subcellular location">
    <subcellularLocation>
        <location evidence="3">Cytoplasm</location>
        <location evidence="3">Cytoskeleton</location>
        <location evidence="3">Cilium axoneme</location>
    </subcellularLocation>
</comment>
<evidence type="ECO:0000256" key="3">
    <source>
        <dbReference type="RuleBase" id="RU367040"/>
    </source>
</evidence>
<feature type="region of interest" description="Disordered" evidence="4">
    <location>
        <begin position="490"/>
        <end position="511"/>
    </location>
</feature>
<dbReference type="PANTHER" id="PTHR19960">
    <property type="entry name" value="TEKTIN"/>
    <property type="match status" value="1"/>
</dbReference>
<sequence length="511" mass="59378">MALDNKQAHENPYPPWYHSLHAYSRASDDLRRQAELMRQRGKAIRIESDALAKYYQLDVNNRLRDRIQCNREWLHMLRDLLNAIISGTETLGDIKIQTDQFLANLNDAMTVNVECLTHRDTRRDGDYVADDVQKHLHKEAQLQKAVRDELQGSVDDAVVLLQALIALRREVEEAVDNKMRTIEIDVDAHNANEKSANIGFKPFHERNVKNYLELQIWEDLFRDLLSRGEDLVAKTRALCERMYDALNRASHRLGQKADEVSQRLRRRIFETLSALRELRYQQVELERMKEKLLVDIAEWQSSRASKVAQQKLSETRTEDRAKRPGLENTKDAVYYGLNDERSHLIEGIDALDEQIVKAREQLQMVEDRHGEVCERMRVLNRSKAIDEQVFALRCRLEVPPHISNPACPKRQLKKQTSGFKTVKKKGNENWAKSVQQKWVQPAQLCKSRLEVLPRLAHQLYVAISVFVEPGKDRLFTGQVTSLMEVESSQLQPHRHLRSPTPLLSNNFIGRH</sequence>
<evidence type="ECO:0000256" key="1">
    <source>
        <dbReference type="ARBA" id="ARBA00007209"/>
    </source>
</evidence>
<protein>
    <recommendedName>
        <fullName evidence="3">Tektin</fullName>
    </recommendedName>
</protein>
<keyword evidence="3" id="KW-0966">Cell projection</keyword>
<organism evidence="5 6">
    <name type="scientific">Taenia crassiceps</name>
    <dbReference type="NCBI Taxonomy" id="6207"/>
    <lineage>
        <taxon>Eukaryota</taxon>
        <taxon>Metazoa</taxon>
        <taxon>Spiralia</taxon>
        <taxon>Lophotrochozoa</taxon>
        <taxon>Platyhelminthes</taxon>
        <taxon>Cestoda</taxon>
        <taxon>Eucestoda</taxon>
        <taxon>Cyclophyllidea</taxon>
        <taxon>Taeniidae</taxon>
        <taxon>Taenia</taxon>
    </lineage>
</organism>
<feature type="compositionally biased region" description="Polar residues" evidence="4">
    <location>
        <begin position="501"/>
        <end position="511"/>
    </location>
</feature>
<dbReference type="InterPro" id="IPR000435">
    <property type="entry name" value="Tektins"/>
</dbReference>
<reference evidence="5 6" key="1">
    <citation type="journal article" date="2022" name="Front. Cell. Infect. Microbiol.">
        <title>The Genomes of Two Strains of Taenia crassiceps the Animal Model for the Study of Human Cysticercosis.</title>
        <authorList>
            <person name="Bobes R.J."/>
            <person name="Estrada K."/>
            <person name="Rios-Valencia D.G."/>
            <person name="Calderon-Gallegos A."/>
            <person name="de la Torre P."/>
            <person name="Carrero J.C."/>
            <person name="Sanchez-Flores A."/>
            <person name="Laclette J.P."/>
        </authorList>
    </citation>
    <scope>NUCLEOTIDE SEQUENCE [LARGE SCALE GENOMIC DNA]</scope>
    <source>
        <strain evidence="5">WFUcys</strain>
    </source>
</reference>
<evidence type="ECO:0000256" key="4">
    <source>
        <dbReference type="SAM" id="MobiDB-lite"/>
    </source>
</evidence>
<keyword evidence="6" id="KW-1185">Reference proteome</keyword>